<evidence type="ECO:0000313" key="3">
    <source>
        <dbReference type="Proteomes" id="UP000284379"/>
    </source>
</evidence>
<feature type="compositionally biased region" description="Basic and acidic residues" evidence="1">
    <location>
        <begin position="39"/>
        <end position="48"/>
    </location>
</feature>
<reference evidence="2 3" key="1">
    <citation type="submission" date="2018-08" db="EMBL/GenBank/DDBJ databases">
        <title>A genome reference for cultivated species of the human gut microbiota.</title>
        <authorList>
            <person name="Zou Y."/>
            <person name="Xue W."/>
            <person name="Luo G."/>
        </authorList>
    </citation>
    <scope>NUCLEOTIDE SEQUENCE [LARGE SCALE GENOMIC DNA]</scope>
    <source>
        <strain evidence="2 3">AM40-30BH</strain>
    </source>
</reference>
<evidence type="ECO:0000256" key="1">
    <source>
        <dbReference type="SAM" id="MobiDB-lite"/>
    </source>
</evidence>
<gene>
    <name evidence="2" type="ORF">DW888_08200</name>
</gene>
<feature type="region of interest" description="Disordered" evidence="1">
    <location>
        <begin position="1"/>
        <end position="48"/>
    </location>
</feature>
<dbReference type="Proteomes" id="UP000284379">
    <property type="component" value="Unassembled WGS sequence"/>
</dbReference>
<organism evidence="2 3">
    <name type="scientific">Bacteroides nordii</name>
    <dbReference type="NCBI Taxonomy" id="291645"/>
    <lineage>
        <taxon>Bacteria</taxon>
        <taxon>Pseudomonadati</taxon>
        <taxon>Bacteroidota</taxon>
        <taxon>Bacteroidia</taxon>
        <taxon>Bacteroidales</taxon>
        <taxon>Bacteroidaceae</taxon>
        <taxon>Bacteroides</taxon>
    </lineage>
</organism>
<dbReference type="Gene3D" id="3.90.1530.10">
    <property type="entry name" value="Conserved hypothetical protein from pyrococcus furiosus pfu- 392566-001, ParB domain"/>
    <property type="match status" value="1"/>
</dbReference>
<comment type="caution">
    <text evidence="2">The sequence shown here is derived from an EMBL/GenBank/DDBJ whole genome shotgun (WGS) entry which is preliminary data.</text>
</comment>
<dbReference type="AlphaFoldDB" id="A0A413VQI8"/>
<proteinExistence type="predicted"/>
<protein>
    <submittedName>
        <fullName evidence="2">Uncharacterized protein</fullName>
    </submittedName>
</protein>
<sequence length="359" mass="40392">MEEERKTVGAVLNEQKEQKSAKKNGAAPQKGKNASVESPKADKETEQEPLKLTRGQIFTLTTLLIYKYRFARILVNRDIDKEEVKKKIESIRAAKGVITPFLVLSAKECIEAGLDVVDYNGNVITKDTPDLEHILVILDGQHRWEAIKELKKAGEDYEAYFILPLTDQYDLMTILKEANTSVNPWDGIDWLTMAIQTAKVRGLDTSKLEWLKSLANTENISDSAASLFVTGGKKIYSKATIKSAIDSKDPDKLETLVDEDGLDRNKNLYDAAIAKLNIKTVGLKITPKMLFSFVEQLINKNKPINDAYAHVIEFLNSLSKEQIESLDNAKKTTSRSKDQVITGLFKSYWKAFTERETLS</sequence>
<accession>A0A413VQI8</accession>
<dbReference type="RefSeq" id="WP_122201300.1">
    <property type="nucleotide sequence ID" value="NZ_CABJFV010000005.1"/>
</dbReference>
<evidence type="ECO:0000313" key="2">
    <source>
        <dbReference type="EMBL" id="RHB35823.1"/>
    </source>
</evidence>
<name>A0A413VQI8_9BACE</name>
<dbReference type="EMBL" id="QSGO01000005">
    <property type="protein sequence ID" value="RHB35823.1"/>
    <property type="molecule type" value="Genomic_DNA"/>
</dbReference>